<evidence type="ECO:0000256" key="5">
    <source>
        <dbReference type="SAM" id="MobiDB-lite"/>
    </source>
</evidence>
<evidence type="ECO:0000256" key="2">
    <source>
        <dbReference type="ARBA" id="ARBA00022723"/>
    </source>
</evidence>
<dbReference type="GO" id="GO:0046872">
    <property type="term" value="F:metal ion binding"/>
    <property type="evidence" value="ECO:0007669"/>
    <property type="project" value="UniProtKB-KW"/>
</dbReference>
<evidence type="ECO:0000256" key="4">
    <source>
        <dbReference type="ARBA" id="ARBA00023014"/>
    </source>
</evidence>
<dbReference type="InterPro" id="IPR017900">
    <property type="entry name" value="4Fe4S_Fe_S_CS"/>
</dbReference>
<keyword evidence="2" id="KW-0479">Metal-binding</keyword>
<evidence type="ECO:0000313" key="8">
    <source>
        <dbReference type="Proteomes" id="UP000275461"/>
    </source>
</evidence>
<keyword evidence="1" id="KW-0004">4Fe-4S</keyword>
<feature type="region of interest" description="Disordered" evidence="5">
    <location>
        <begin position="382"/>
        <end position="417"/>
    </location>
</feature>
<feature type="compositionally biased region" description="Low complexity" evidence="5">
    <location>
        <begin position="388"/>
        <end position="397"/>
    </location>
</feature>
<feature type="domain" description="4Fe-4S ferredoxin-type" evidence="6">
    <location>
        <begin position="270"/>
        <end position="300"/>
    </location>
</feature>
<dbReference type="Pfam" id="PF00037">
    <property type="entry name" value="Fer4"/>
    <property type="match status" value="1"/>
</dbReference>
<dbReference type="InterPro" id="IPR050572">
    <property type="entry name" value="Fe-S_Ferredoxin"/>
</dbReference>
<accession>A0A498C7Z0</accession>
<dbReference type="SUPFAM" id="SSF54862">
    <property type="entry name" value="4Fe-4S ferredoxins"/>
    <property type="match status" value="2"/>
</dbReference>
<dbReference type="Gene3D" id="3.30.70.20">
    <property type="match status" value="2"/>
</dbReference>
<dbReference type="Pfam" id="PF12838">
    <property type="entry name" value="Fer4_7"/>
    <property type="match status" value="1"/>
</dbReference>
<keyword evidence="3" id="KW-0408">Iron</keyword>
<evidence type="ECO:0000259" key="6">
    <source>
        <dbReference type="PROSITE" id="PS51379"/>
    </source>
</evidence>
<dbReference type="PANTHER" id="PTHR43687">
    <property type="entry name" value="ADENYLYLSULFATE REDUCTASE, BETA SUBUNIT"/>
    <property type="match status" value="1"/>
</dbReference>
<comment type="caution">
    <text evidence="7">The sequence shown here is derived from an EMBL/GenBank/DDBJ whole genome shotgun (WGS) entry which is preliminary data.</text>
</comment>
<feature type="domain" description="4Fe-4S ferredoxin-type" evidence="6">
    <location>
        <begin position="54"/>
        <end position="82"/>
    </location>
</feature>
<proteinExistence type="predicted"/>
<dbReference type="Proteomes" id="UP000275461">
    <property type="component" value="Unassembled WGS sequence"/>
</dbReference>
<dbReference type="SUPFAM" id="SSF46548">
    <property type="entry name" value="alpha-helical ferredoxin"/>
    <property type="match status" value="1"/>
</dbReference>
<dbReference type="PANTHER" id="PTHR43687:SF1">
    <property type="entry name" value="FERREDOXIN III"/>
    <property type="match status" value="1"/>
</dbReference>
<feature type="region of interest" description="Disordered" evidence="5">
    <location>
        <begin position="217"/>
        <end position="239"/>
    </location>
</feature>
<organism evidence="7 8">
    <name type="scientific">Alkalispirillum mobile</name>
    <dbReference type="NCBI Taxonomy" id="85925"/>
    <lineage>
        <taxon>Bacteria</taxon>
        <taxon>Pseudomonadati</taxon>
        <taxon>Pseudomonadota</taxon>
        <taxon>Gammaproteobacteria</taxon>
        <taxon>Chromatiales</taxon>
        <taxon>Ectothiorhodospiraceae</taxon>
        <taxon>Alkalispirillum</taxon>
    </lineage>
</organism>
<dbReference type="PROSITE" id="PS00198">
    <property type="entry name" value="4FE4S_FER_1"/>
    <property type="match status" value="2"/>
</dbReference>
<keyword evidence="8" id="KW-1185">Reference proteome</keyword>
<dbReference type="PROSITE" id="PS51379">
    <property type="entry name" value="4FE4S_FER_2"/>
    <property type="match status" value="3"/>
</dbReference>
<sequence length="417" mass="44664">MSQSAEQSAWHRMDDAQPWLLWQQNACLPARSPLSDCRACVDACPADALEATPEGPRLTGDCVACGRCSAACPTGALNGPGLDTAPRPAPANQPLSVDCWRVPPDQSPDGAHRVPCLGALSSDRLLQLVRSGEGRPVDLLDRGWCEGCPASAGCTRPPVEKALAECHDALDELGLADRAPRLRQAPLSRRLLRQETPQSAGERRVSRRGLFRRLAGHAAGASERLRGETGPPPEPVPLVANRVRPVPRLRQMEALAALAEPQDQTLPNTLFPEASVSEACSNHGICASLCPTGALQKQTDAAGDGLDYDPLYCIRCGLCQRVCPEQAITIHARDQHPYMGRVSLTRHRRQRCQQCHTDFSAGKEQPLCPGCRKDAELAQGAGRDLLFGAGSSSGAAGPTQDPGNPPGDHDDQEETRR</sequence>
<dbReference type="RefSeq" id="WP_121441939.1">
    <property type="nucleotide sequence ID" value="NZ_RCDA01000001.1"/>
</dbReference>
<evidence type="ECO:0000313" key="7">
    <source>
        <dbReference type="EMBL" id="RLK51533.1"/>
    </source>
</evidence>
<reference evidence="7 8" key="1">
    <citation type="submission" date="2018-10" db="EMBL/GenBank/DDBJ databases">
        <title>Genomic Encyclopedia of Type Strains, Phase IV (KMG-IV): sequencing the most valuable type-strain genomes for metagenomic binning, comparative biology and taxonomic classification.</title>
        <authorList>
            <person name="Goeker M."/>
        </authorList>
    </citation>
    <scope>NUCLEOTIDE SEQUENCE [LARGE SCALE GENOMIC DNA]</scope>
    <source>
        <strain evidence="7 8">DSM 12769</strain>
    </source>
</reference>
<dbReference type="AlphaFoldDB" id="A0A498C7Z0"/>
<protein>
    <submittedName>
        <fullName evidence="7">4Fe-4S binding protein</fullName>
    </submittedName>
</protein>
<dbReference type="InterPro" id="IPR017896">
    <property type="entry name" value="4Fe4S_Fe-S-bd"/>
</dbReference>
<dbReference type="GO" id="GO:0051539">
    <property type="term" value="F:4 iron, 4 sulfur cluster binding"/>
    <property type="evidence" value="ECO:0007669"/>
    <property type="project" value="UniProtKB-KW"/>
</dbReference>
<evidence type="ECO:0000256" key="3">
    <source>
        <dbReference type="ARBA" id="ARBA00023004"/>
    </source>
</evidence>
<evidence type="ECO:0000256" key="1">
    <source>
        <dbReference type="ARBA" id="ARBA00022485"/>
    </source>
</evidence>
<gene>
    <name evidence="7" type="ORF">DFR31_1476</name>
</gene>
<dbReference type="EMBL" id="RCDA01000001">
    <property type="protein sequence ID" value="RLK51533.1"/>
    <property type="molecule type" value="Genomic_DNA"/>
</dbReference>
<keyword evidence="4" id="KW-0411">Iron-sulfur</keyword>
<feature type="domain" description="4Fe-4S ferredoxin-type" evidence="6">
    <location>
        <begin position="304"/>
        <end position="333"/>
    </location>
</feature>
<dbReference type="OrthoDB" id="6117400at2"/>
<name>A0A498C7Z0_9GAMM</name>